<gene>
    <name evidence="1" type="ORF">DJ79_09950</name>
</gene>
<evidence type="ECO:0000313" key="2">
    <source>
        <dbReference type="Proteomes" id="UP000215607"/>
    </source>
</evidence>
<comment type="caution">
    <text evidence="1">The sequence shown here is derived from an EMBL/GenBank/DDBJ whole genome shotgun (WGS) entry which is preliminary data.</text>
</comment>
<accession>A0A256JEA2</accession>
<dbReference type="AlphaFoldDB" id="A0A256JEA2"/>
<dbReference type="RefSeq" id="WP_144049899.1">
    <property type="nucleotide sequence ID" value="NZ_NHPA01000046.1"/>
</dbReference>
<reference evidence="1 2" key="1">
    <citation type="journal article" date="2014" name="Front. Microbiol.">
        <title>Population and genomic analysis of the genus Halorubrum.</title>
        <authorList>
            <person name="Fullmer M.S."/>
            <person name="Soucy S.M."/>
            <person name="Swithers K.S."/>
            <person name="Makkay A.M."/>
            <person name="Wheeler R."/>
            <person name="Ventosa A."/>
            <person name="Gogarten J.P."/>
            <person name="Papke R.T."/>
        </authorList>
    </citation>
    <scope>NUCLEOTIDE SEQUENCE [LARGE SCALE GENOMIC DNA]</scope>
    <source>
        <strain evidence="1 2">Ga2p</strain>
    </source>
</reference>
<name>A0A256JEA2_HALEZ</name>
<protein>
    <submittedName>
        <fullName evidence="1">Uncharacterized protein</fullName>
    </submittedName>
</protein>
<dbReference type="EMBL" id="NHPA01000046">
    <property type="protein sequence ID" value="OYR67091.1"/>
    <property type="molecule type" value="Genomic_DNA"/>
</dbReference>
<proteinExistence type="predicted"/>
<dbReference type="Proteomes" id="UP000215607">
    <property type="component" value="Unassembled WGS sequence"/>
</dbReference>
<sequence>MPARERVADRLTRHHDHDRKIASDEFTTGKQPATCEFMLTLATETAGGFLVRATGTSLGAIESEGCRTVVEQIAREQGWAVDGSQVERLRARENEYTRLFLFQERMTEQDRDQRVSKPSEATTQ</sequence>
<evidence type="ECO:0000313" key="1">
    <source>
        <dbReference type="EMBL" id="OYR67091.1"/>
    </source>
</evidence>
<organism evidence="1 2">
    <name type="scientific">Halorubrum ezzemoulense</name>
    <name type="common">Halorubrum chaoviator</name>
    <dbReference type="NCBI Taxonomy" id="337243"/>
    <lineage>
        <taxon>Archaea</taxon>
        <taxon>Methanobacteriati</taxon>
        <taxon>Methanobacteriota</taxon>
        <taxon>Stenosarchaea group</taxon>
        <taxon>Halobacteria</taxon>
        <taxon>Halobacteriales</taxon>
        <taxon>Haloferacaceae</taxon>
        <taxon>Halorubrum</taxon>
    </lineage>
</organism>